<evidence type="ECO:0000313" key="2">
    <source>
        <dbReference type="EMBL" id="KAL2542913.1"/>
    </source>
</evidence>
<feature type="region of interest" description="Disordered" evidence="1">
    <location>
        <begin position="1"/>
        <end position="76"/>
    </location>
</feature>
<sequence>MDSPEYMTIDSAPAPASTTPDSDAVPAPTNNTIPGSDTADAVERQSSVHFEDMPAQNPSGSEIRSNPFASPANSEVPVSVSLVMPANPSRQQRADIAWPELQPSAKVPKPGSGLSLGKKRQASSYRHVTSEDSCPCFADESYCAQFCSCQGCFNLRRPDYEDSIADAHEEVQSQNPLAFQSTRTRLLNGGGGGGRR</sequence>
<dbReference type="EMBL" id="JBFOLK010000001">
    <property type="protein sequence ID" value="KAL2542913.1"/>
    <property type="molecule type" value="Genomic_DNA"/>
</dbReference>
<reference evidence="3" key="1">
    <citation type="submission" date="2024-07" db="EMBL/GenBank/DDBJ databases">
        <title>Two chromosome-level genome assemblies of Korean endemic species Abeliophyllum distichum and Forsythia ovata (Oleaceae).</title>
        <authorList>
            <person name="Jang H."/>
        </authorList>
    </citation>
    <scope>NUCLEOTIDE SEQUENCE [LARGE SCALE GENOMIC DNA]</scope>
</reference>
<organism evidence="2 3">
    <name type="scientific">Abeliophyllum distichum</name>
    <dbReference type="NCBI Taxonomy" id="126358"/>
    <lineage>
        <taxon>Eukaryota</taxon>
        <taxon>Viridiplantae</taxon>
        <taxon>Streptophyta</taxon>
        <taxon>Embryophyta</taxon>
        <taxon>Tracheophyta</taxon>
        <taxon>Spermatophyta</taxon>
        <taxon>Magnoliopsida</taxon>
        <taxon>eudicotyledons</taxon>
        <taxon>Gunneridae</taxon>
        <taxon>Pentapetalae</taxon>
        <taxon>asterids</taxon>
        <taxon>lamiids</taxon>
        <taxon>Lamiales</taxon>
        <taxon>Oleaceae</taxon>
        <taxon>Forsythieae</taxon>
        <taxon>Abeliophyllum</taxon>
    </lineage>
</organism>
<dbReference type="AlphaFoldDB" id="A0ABD1W269"/>
<comment type="caution">
    <text evidence="2">The sequence shown here is derived from an EMBL/GenBank/DDBJ whole genome shotgun (WGS) entry which is preliminary data.</text>
</comment>
<protein>
    <submittedName>
        <fullName evidence="2">CRC domain-containing protein</fullName>
    </submittedName>
</protein>
<dbReference type="Proteomes" id="UP001604336">
    <property type="component" value="Unassembled WGS sequence"/>
</dbReference>
<proteinExistence type="predicted"/>
<name>A0ABD1W269_9LAMI</name>
<dbReference type="InterPro" id="IPR044522">
    <property type="entry name" value="TSO1-like"/>
</dbReference>
<gene>
    <name evidence="2" type="ORF">Adt_03891</name>
</gene>
<dbReference type="PANTHER" id="PTHR46159">
    <property type="entry name" value="PROTEIN TESMIN/TSO1-LIKE CXC 2"/>
    <property type="match status" value="1"/>
</dbReference>
<evidence type="ECO:0000256" key="1">
    <source>
        <dbReference type="SAM" id="MobiDB-lite"/>
    </source>
</evidence>
<keyword evidence="3" id="KW-1185">Reference proteome</keyword>
<feature type="compositionally biased region" description="Polar residues" evidence="1">
    <location>
        <begin position="56"/>
        <end position="73"/>
    </location>
</feature>
<evidence type="ECO:0000313" key="3">
    <source>
        <dbReference type="Proteomes" id="UP001604336"/>
    </source>
</evidence>
<accession>A0ABD1W269</accession>
<dbReference type="PANTHER" id="PTHR46159:SF6">
    <property type="entry name" value="OS12G0605300 PROTEIN"/>
    <property type="match status" value="1"/>
</dbReference>
<feature type="region of interest" description="Disordered" evidence="1">
    <location>
        <begin position="97"/>
        <end position="124"/>
    </location>
</feature>